<feature type="signal peptide" evidence="1">
    <location>
        <begin position="1"/>
        <end position="22"/>
    </location>
</feature>
<keyword evidence="3" id="KW-1185">Reference proteome</keyword>
<dbReference type="Proteomes" id="UP000594459">
    <property type="component" value="Chromosome"/>
</dbReference>
<dbReference type="EMBL" id="CP064654">
    <property type="protein sequence ID" value="QPC98334.1"/>
    <property type="molecule type" value="Genomic_DNA"/>
</dbReference>
<dbReference type="GO" id="GO:0016787">
    <property type="term" value="F:hydrolase activity"/>
    <property type="evidence" value="ECO:0007669"/>
    <property type="project" value="UniProtKB-KW"/>
</dbReference>
<evidence type="ECO:0000256" key="1">
    <source>
        <dbReference type="SAM" id="SignalP"/>
    </source>
</evidence>
<evidence type="ECO:0000313" key="2">
    <source>
        <dbReference type="EMBL" id="QPC98334.1"/>
    </source>
</evidence>
<dbReference type="RefSeq" id="WP_200981341.1">
    <property type="nucleotide sequence ID" value="NZ_CP064654.1"/>
</dbReference>
<reference evidence="2 3" key="1">
    <citation type="submission" date="2020-11" db="EMBL/GenBank/DDBJ databases">
        <title>The genome sequence of Erythrobacter sp. 6D36.</title>
        <authorList>
            <person name="Liu Y."/>
        </authorList>
    </citation>
    <scope>NUCLEOTIDE SEQUENCE [LARGE SCALE GENOMIC DNA]</scope>
    <source>
        <strain evidence="2 3">6D36</strain>
    </source>
</reference>
<name>A0A7S8F368_9SPHN</name>
<protein>
    <submittedName>
        <fullName evidence="2">Alpha/beta hydrolase</fullName>
    </submittedName>
</protein>
<gene>
    <name evidence="2" type="ORF">IRL76_10770</name>
</gene>
<dbReference type="KEGG" id="qso:IRL76_10770"/>
<organism evidence="2 3">
    <name type="scientific">Qipengyuania soli</name>
    <dbReference type="NCBI Taxonomy" id="2782568"/>
    <lineage>
        <taxon>Bacteria</taxon>
        <taxon>Pseudomonadati</taxon>
        <taxon>Pseudomonadota</taxon>
        <taxon>Alphaproteobacteria</taxon>
        <taxon>Sphingomonadales</taxon>
        <taxon>Erythrobacteraceae</taxon>
        <taxon>Qipengyuania</taxon>
    </lineage>
</organism>
<evidence type="ECO:0000313" key="3">
    <source>
        <dbReference type="Proteomes" id="UP000594459"/>
    </source>
</evidence>
<accession>A0A7S8F368</accession>
<feature type="chain" id="PRO_5032932506" evidence="1">
    <location>
        <begin position="23"/>
        <end position="289"/>
    </location>
</feature>
<proteinExistence type="predicted"/>
<dbReference type="AlphaFoldDB" id="A0A7S8F368"/>
<keyword evidence="1" id="KW-0732">Signal</keyword>
<keyword evidence="2" id="KW-0378">Hydrolase</keyword>
<sequence length="289" mass="31542">MLRIASLVCSVFGLALAAPASAQSLSIMTVPVVLAAQPLAQLAVEDARRIGVVRDTAGADFTNLRFAIPGRSEFAPVPATARPAVDRSFRDYRRGIARFGPFLVLDSRRVALVDETGHDTPAVFAAMRRAFPDLVQVDMVECPGTRDDKANMELGRMIRAAHMVTHVPPIGSVRSGAVELFLAGVERDIADGAEFAVHSWMDEYGREAGDFGENAPENLKYISYYREMGMGERQARAFYAFTNSVPHAEALWLEAQDMRRWAAPAPAQAVVEPPAQQAPKLAYSDMTFS</sequence>